<dbReference type="Proteomes" id="UP000092600">
    <property type="component" value="Unassembled WGS sequence"/>
</dbReference>
<comment type="caution">
    <text evidence="2">The sequence shown here is derived from an EMBL/GenBank/DDBJ whole genome shotgun (WGS) entry which is preliminary data.</text>
</comment>
<protein>
    <submittedName>
        <fullName evidence="2">Uncharacterized protein, mitochondrial</fullName>
    </submittedName>
</protein>
<feature type="region of interest" description="Disordered" evidence="1">
    <location>
        <begin position="15"/>
        <end position="38"/>
    </location>
</feature>
<feature type="compositionally biased region" description="Low complexity" evidence="1">
    <location>
        <begin position="27"/>
        <end position="38"/>
    </location>
</feature>
<accession>A0A199UX51</accession>
<dbReference type="EMBL" id="LSRQ01004444">
    <property type="protein sequence ID" value="OAY69378.1"/>
    <property type="molecule type" value="Genomic_DNA"/>
</dbReference>
<evidence type="ECO:0000313" key="2">
    <source>
        <dbReference type="EMBL" id="OAY69378.1"/>
    </source>
</evidence>
<dbReference type="STRING" id="4615.A0A199UX51"/>
<reference evidence="2 3" key="1">
    <citation type="journal article" date="2016" name="DNA Res.">
        <title>The draft genome of MD-2 pineapple using hybrid error correction of long reads.</title>
        <authorList>
            <person name="Redwan R.M."/>
            <person name="Saidin A."/>
            <person name="Kumar S.V."/>
        </authorList>
    </citation>
    <scope>NUCLEOTIDE SEQUENCE [LARGE SCALE GENOMIC DNA]</scope>
    <source>
        <strain evidence="3">cv. MD2</strain>
        <tissue evidence="2">Leaf</tissue>
    </source>
</reference>
<dbReference type="InterPro" id="IPR003428">
    <property type="entry name" value="MAM33"/>
</dbReference>
<dbReference type="InterPro" id="IPR036561">
    <property type="entry name" value="MAM33_sf"/>
</dbReference>
<dbReference type="SUPFAM" id="SSF54529">
    <property type="entry name" value="Mitochondrial glycoprotein MAM33-like"/>
    <property type="match status" value="1"/>
</dbReference>
<sequence>MARFVSSSRRLLRLKTLTLTPPPPRPSSSSSSSSSSRSYISEMRRSAFKENLLRILRTEIAYESESRPPNPAAAAAARFDLFSVDDRPGEQWIRLVRKRRGGEEEVKIDATMFDGAAPAKRSGGAVEDGDARLHISLLVEVSKGEEGSGSVLQFVCSAWPDSVDVEKVFPVRRCGPAPIRPYTGPDFKGVNDELAAFLHDSMANKDRTELLRWLKNVESYVKKPATSLHKRFAKADTTIFSASKADVPNKSFCFRYEKNAVDVFI</sequence>
<dbReference type="Gene3D" id="3.10.280.10">
    <property type="entry name" value="Mitochondrial glycoprotein"/>
    <property type="match status" value="1"/>
</dbReference>
<dbReference type="GO" id="GO:0005759">
    <property type="term" value="C:mitochondrial matrix"/>
    <property type="evidence" value="ECO:0007669"/>
    <property type="project" value="InterPro"/>
</dbReference>
<dbReference type="PANTHER" id="PTHR10826:SF36">
    <property type="entry name" value="OS08G0439900 PROTEIN"/>
    <property type="match status" value="1"/>
</dbReference>
<dbReference type="Pfam" id="PF02330">
    <property type="entry name" value="MAM33"/>
    <property type="match status" value="2"/>
</dbReference>
<name>A0A199UX51_ANACO</name>
<evidence type="ECO:0000256" key="1">
    <source>
        <dbReference type="SAM" id="MobiDB-lite"/>
    </source>
</evidence>
<organism evidence="2 3">
    <name type="scientific">Ananas comosus</name>
    <name type="common">Pineapple</name>
    <name type="synonym">Ananas ananas</name>
    <dbReference type="NCBI Taxonomy" id="4615"/>
    <lineage>
        <taxon>Eukaryota</taxon>
        <taxon>Viridiplantae</taxon>
        <taxon>Streptophyta</taxon>
        <taxon>Embryophyta</taxon>
        <taxon>Tracheophyta</taxon>
        <taxon>Spermatophyta</taxon>
        <taxon>Magnoliopsida</taxon>
        <taxon>Liliopsida</taxon>
        <taxon>Poales</taxon>
        <taxon>Bromeliaceae</taxon>
        <taxon>Bromelioideae</taxon>
        <taxon>Ananas</taxon>
    </lineage>
</organism>
<gene>
    <name evidence="2" type="ORF">ACMD2_00996</name>
</gene>
<dbReference type="PANTHER" id="PTHR10826">
    <property type="entry name" value="COMPLEMENT COMPONENT 1"/>
    <property type="match status" value="1"/>
</dbReference>
<evidence type="ECO:0000313" key="3">
    <source>
        <dbReference type="Proteomes" id="UP000092600"/>
    </source>
</evidence>
<proteinExistence type="predicted"/>
<dbReference type="AlphaFoldDB" id="A0A199UX51"/>